<protein>
    <submittedName>
        <fullName evidence="1">Uncharacterized protein</fullName>
    </submittedName>
</protein>
<name>A0A1D6I0B0_MAIZE</name>
<proteinExistence type="predicted"/>
<dbReference type="OMA" id="YVIMGLY"/>
<sequence>MRKHGWQLPYHPLQCSATDWLTDKRAAGGCDSRVLGTGVHLLVFFVPFVGTKPFQIVAMAIYTPLVYPYMPSIFEMKPN</sequence>
<dbReference type="STRING" id="4577.A0A1D6I0B0"/>
<dbReference type="EMBL" id="CM007650">
    <property type="protein sequence ID" value="ONM53716.1"/>
    <property type="molecule type" value="Genomic_DNA"/>
</dbReference>
<dbReference type="AlphaFoldDB" id="A0A1D6I0B0"/>
<reference evidence="1" key="1">
    <citation type="submission" date="2015-12" db="EMBL/GenBank/DDBJ databases">
        <title>Update maize B73 reference genome by single molecule sequencing technologies.</title>
        <authorList>
            <consortium name="Maize Genome Sequencing Project"/>
            <person name="Ware D."/>
        </authorList>
    </citation>
    <scope>NUCLEOTIDE SEQUENCE [LARGE SCALE GENOMIC DNA]</scope>
    <source>
        <tissue evidence="1">Seedling</tissue>
    </source>
</reference>
<dbReference type="InParanoid" id="A0A1D6I0B0"/>
<accession>A0A1D6I0B0</accession>
<gene>
    <name evidence="1" type="ORF">ZEAMMB73_Zm00001d019768</name>
</gene>
<evidence type="ECO:0000313" key="1">
    <source>
        <dbReference type="EMBL" id="ONM53716.1"/>
    </source>
</evidence>
<organism evidence="1">
    <name type="scientific">Zea mays</name>
    <name type="common">Maize</name>
    <dbReference type="NCBI Taxonomy" id="4577"/>
    <lineage>
        <taxon>Eukaryota</taxon>
        <taxon>Viridiplantae</taxon>
        <taxon>Streptophyta</taxon>
        <taxon>Embryophyta</taxon>
        <taxon>Tracheophyta</taxon>
        <taxon>Spermatophyta</taxon>
        <taxon>Magnoliopsida</taxon>
        <taxon>Liliopsida</taxon>
        <taxon>Poales</taxon>
        <taxon>Poaceae</taxon>
        <taxon>PACMAD clade</taxon>
        <taxon>Panicoideae</taxon>
        <taxon>Andropogonodae</taxon>
        <taxon>Andropogoneae</taxon>
        <taxon>Tripsacinae</taxon>
        <taxon>Zea</taxon>
    </lineage>
</organism>